<dbReference type="GO" id="GO:0005886">
    <property type="term" value="C:plasma membrane"/>
    <property type="evidence" value="ECO:0007669"/>
    <property type="project" value="UniProtKB-SubCell"/>
</dbReference>
<evidence type="ECO:0000256" key="6">
    <source>
        <dbReference type="ARBA" id="ARBA00022927"/>
    </source>
</evidence>
<protein>
    <submittedName>
        <fullName evidence="12">Preprotein translocase subunit YajC</fullName>
    </submittedName>
</protein>
<proteinExistence type="inferred from homology"/>
<dbReference type="RefSeq" id="WP_143986738.1">
    <property type="nucleotide sequence ID" value="NZ_CP041692.1"/>
</dbReference>
<evidence type="ECO:0000313" key="12">
    <source>
        <dbReference type="EMBL" id="QDP96776.1"/>
    </source>
</evidence>
<dbReference type="GO" id="GO:0015031">
    <property type="term" value="P:protein transport"/>
    <property type="evidence" value="ECO:0007669"/>
    <property type="project" value="UniProtKB-KW"/>
</dbReference>
<organism evidence="12 13">
    <name type="scientific">Microlunatus elymi</name>
    <dbReference type="NCBI Taxonomy" id="2596828"/>
    <lineage>
        <taxon>Bacteria</taxon>
        <taxon>Bacillati</taxon>
        <taxon>Actinomycetota</taxon>
        <taxon>Actinomycetes</taxon>
        <taxon>Propionibacteriales</taxon>
        <taxon>Propionibacteriaceae</taxon>
        <taxon>Microlunatus</taxon>
    </lineage>
</organism>
<keyword evidence="8" id="KW-0811">Translocation</keyword>
<keyword evidence="3" id="KW-0813">Transport</keyword>
<dbReference type="SMART" id="SM01323">
    <property type="entry name" value="YajC"/>
    <property type="match status" value="1"/>
</dbReference>
<evidence type="ECO:0000256" key="1">
    <source>
        <dbReference type="ARBA" id="ARBA00004162"/>
    </source>
</evidence>
<dbReference type="KEGG" id="mik:FOE78_13430"/>
<name>A0A516Q022_9ACTN</name>
<evidence type="ECO:0000256" key="11">
    <source>
        <dbReference type="SAM" id="Phobius"/>
    </source>
</evidence>
<dbReference type="OrthoDB" id="3711957at2"/>
<accession>A0A516Q022</accession>
<evidence type="ECO:0000313" key="13">
    <source>
        <dbReference type="Proteomes" id="UP000319263"/>
    </source>
</evidence>
<keyword evidence="7 11" id="KW-1133">Transmembrane helix</keyword>
<dbReference type="PRINTS" id="PR01853">
    <property type="entry name" value="YAJCTRNLCASE"/>
</dbReference>
<feature type="compositionally biased region" description="Low complexity" evidence="10">
    <location>
        <begin position="104"/>
        <end position="114"/>
    </location>
</feature>
<keyword evidence="6" id="KW-0653">Protein transport</keyword>
<keyword evidence="5 11" id="KW-0812">Transmembrane</keyword>
<keyword evidence="13" id="KW-1185">Reference proteome</keyword>
<reference evidence="12 13" key="1">
    <citation type="submission" date="2019-07" db="EMBL/GenBank/DDBJ databases">
        <title>Microlunatus dokdonensis sp. nov. isolated from the rhizospheric soil of the wild plant Elymus tsukushiensis.</title>
        <authorList>
            <person name="Ghim S.-Y."/>
            <person name="Hwang Y.-J."/>
            <person name="Son J.-S."/>
            <person name="Shin J.-H."/>
        </authorList>
    </citation>
    <scope>NUCLEOTIDE SEQUENCE [LARGE SCALE GENOMIC DNA]</scope>
    <source>
        <strain evidence="12 13">KUDC0627</strain>
    </source>
</reference>
<dbReference type="Proteomes" id="UP000319263">
    <property type="component" value="Chromosome"/>
</dbReference>
<comment type="subcellular location">
    <subcellularLocation>
        <location evidence="1">Cell membrane</location>
        <topology evidence="1">Single-pass membrane protein</topology>
    </subcellularLocation>
</comment>
<dbReference type="AlphaFoldDB" id="A0A516Q022"/>
<evidence type="ECO:0000256" key="4">
    <source>
        <dbReference type="ARBA" id="ARBA00022475"/>
    </source>
</evidence>
<evidence type="ECO:0000256" key="5">
    <source>
        <dbReference type="ARBA" id="ARBA00022692"/>
    </source>
</evidence>
<dbReference type="InterPro" id="IPR003849">
    <property type="entry name" value="Preprotein_translocase_YajC"/>
</dbReference>
<sequence length="218" mass="22811">MPSYTSILLIVVMIIAFYFLIMRPQRKRQQQQQDMMKKLEPGTRVVTTTGIYATIIAMGDKQVVLETSPGSRVTMLKQAIGRVVGDEEEDPELGSYRSGGAGTTGVPTGPTAAADDGFDEATAPGAYSQEPTEQGSASASGLAGGAPIQEYTPGNLPEFTPADEKNQHETAPWPPVGAADPGAEDRTSSLGSSALGESYGHSGESGDEAGDKKDESGR</sequence>
<comment type="similarity">
    <text evidence="2">Belongs to the YajC family.</text>
</comment>
<dbReference type="EMBL" id="CP041692">
    <property type="protein sequence ID" value="QDP96776.1"/>
    <property type="molecule type" value="Genomic_DNA"/>
</dbReference>
<evidence type="ECO:0000256" key="8">
    <source>
        <dbReference type="ARBA" id="ARBA00023010"/>
    </source>
</evidence>
<dbReference type="Pfam" id="PF02699">
    <property type="entry name" value="YajC"/>
    <property type="match status" value="1"/>
</dbReference>
<keyword evidence="4" id="KW-1003">Cell membrane</keyword>
<gene>
    <name evidence="12" type="primary">yajC</name>
    <name evidence="12" type="ORF">FOE78_13430</name>
</gene>
<feature type="region of interest" description="Disordered" evidence="10">
    <location>
        <begin position="83"/>
        <end position="218"/>
    </location>
</feature>
<evidence type="ECO:0000256" key="2">
    <source>
        <dbReference type="ARBA" id="ARBA00006742"/>
    </source>
</evidence>
<evidence type="ECO:0000256" key="7">
    <source>
        <dbReference type="ARBA" id="ARBA00022989"/>
    </source>
</evidence>
<dbReference type="PANTHER" id="PTHR33909:SF1">
    <property type="entry name" value="SEC TRANSLOCON ACCESSORY COMPLEX SUBUNIT YAJC"/>
    <property type="match status" value="1"/>
</dbReference>
<evidence type="ECO:0000256" key="3">
    <source>
        <dbReference type="ARBA" id="ARBA00022448"/>
    </source>
</evidence>
<evidence type="ECO:0000256" key="9">
    <source>
        <dbReference type="ARBA" id="ARBA00023136"/>
    </source>
</evidence>
<feature type="compositionally biased region" description="Basic and acidic residues" evidence="10">
    <location>
        <begin position="209"/>
        <end position="218"/>
    </location>
</feature>
<feature type="transmembrane region" description="Helical" evidence="11">
    <location>
        <begin position="6"/>
        <end position="22"/>
    </location>
</feature>
<dbReference type="PANTHER" id="PTHR33909">
    <property type="entry name" value="SEC TRANSLOCON ACCESSORY COMPLEX SUBUNIT YAJC"/>
    <property type="match status" value="1"/>
</dbReference>
<keyword evidence="9 11" id="KW-0472">Membrane</keyword>
<evidence type="ECO:0000256" key="10">
    <source>
        <dbReference type="SAM" id="MobiDB-lite"/>
    </source>
</evidence>
<dbReference type="NCBIfam" id="TIGR00739">
    <property type="entry name" value="yajC"/>
    <property type="match status" value="1"/>
</dbReference>